<reference evidence="1" key="1">
    <citation type="submission" date="2022-10" db="EMBL/GenBank/DDBJ databases">
        <title>Rhodococcus sp.75.</title>
        <authorList>
            <person name="Sun M."/>
        </authorList>
    </citation>
    <scope>NUCLEOTIDE SEQUENCE</scope>
    <source>
        <strain evidence="1">75</strain>
    </source>
</reference>
<accession>A0ABY6NZM7</accession>
<protein>
    <submittedName>
        <fullName evidence="1">Uncharacterized protein</fullName>
    </submittedName>
</protein>
<gene>
    <name evidence="1" type="ORF">RHODO2019_17440</name>
</gene>
<organism evidence="1 2">
    <name type="scientific">Rhodococcus antarcticus</name>
    <dbReference type="NCBI Taxonomy" id="2987751"/>
    <lineage>
        <taxon>Bacteria</taxon>
        <taxon>Bacillati</taxon>
        <taxon>Actinomycetota</taxon>
        <taxon>Actinomycetes</taxon>
        <taxon>Mycobacteriales</taxon>
        <taxon>Nocardiaceae</taxon>
        <taxon>Rhodococcus</taxon>
    </lineage>
</organism>
<dbReference type="Proteomes" id="UP001164965">
    <property type="component" value="Chromosome"/>
</dbReference>
<evidence type="ECO:0000313" key="1">
    <source>
        <dbReference type="EMBL" id="UZJ24857.1"/>
    </source>
</evidence>
<proteinExistence type="predicted"/>
<dbReference type="EMBL" id="CP110615">
    <property type="protein sequence ID" value="UZJ24857.1"/>
    <property type="molecule type" value="Genomic_DNA"/>
</dbReference>
<name>A0ABY6NZM7_9NOCA</name>
<keyword evidence="2" id="KW-1185">Reference proteome</keyword>
<evidence type="ECO:0000313" key="2">
    <source>
        <dbReference type="Proteomes" id="UP001164965"/>
    </source>
</evidence>
<dbReference type="InterPro" id="IPR041025">
    <property type="entry name" value="HNH_repeat"/>
</dbReference>
<dbReference type="RefSeq" id="WP_265382963.1">
    <property type="nucleotide sequence ID" value="NZ_CP110615.1"/>
</dbReference>
<dbReference type="Pfam" id="PF18780">
    <property type="entry name" value="HNH_repeat"/>
    <property type="match status" value="1"/>
</dbReference>
<sequence length="148" mass="15257">MGEETGPAVPRPGRRPDFTDAHIAAVLRAAAARSGDPLSVAQYDAGRHEPSSARIIQRFGSWSSACAAAGLSARSASRTYTRAFDAATVAAAVTRYLAEPGCTGSYTGYAEWAKRTAGAPSAQTVRNTLGSWAQAKAASGADGRAPQE</sequence>